<feature type="domain" description="Xylose isomerase-like TIM barrel" evidence="1">
    <location>
        <begin position="30"/>
        <end position="277"/>
    </location>
</feature>
<proteinExistence type="predicted"/>
<evidence type="ECO:0000313" key="2">
    <source>
        <dbReference type="EMBL" id="ABW01489.1"/>
    </source>
</evidence>
<dbReference type="GO" id="GO:0016853">
    <property type="term" value="F:isomerase activity"/>
    <property type="evidence" value="ECO:0007669"/>
    <property type="project" value="UniProtKB-KW"/>
</dbReference>
<dbReference type="Proteomes" id="UP000001137">
    <property type="component" value="Chromosome"/>
</dbReference>
<dbReference type="GeneID" id="5708481"/>
<dbReference type="InterPro" id="IPR013022">
    <property type="entry name" value="Xyl_isomerase-like_TIM-brl"/>
</dbReference>
<sequence>MGSPRINLAWLYAITKYGYPPRITDFFSFIDDAVRLGFKAIELEVYGEDNLRAVEEERVRLRDFIESHGLKVVNVAGIFPQLLSPIDGIRERGLELFRRSVELAVFFNADLTQTDTFTPPIEFTGPKPYSTGIVFAERYRVRIPTDFSWRVFWSLLVNAMRGCSRIALDHGLRFAIEPRVGESVANSDAMLRLIDEVNMDNFGAVLDVGHLNAAKELIPLSIEKLGDKILYVHASDNDGRDNYHWSPGRGVVDWDAVFEGLRKFNFRGYVAIDVGGQDIKERLDEEVTQARVFIEEAGSRHGLW</sequence>
<dbReference type="OrthoDB" id="372143at2157"/>
<reference evidence="2 3" key="1">
    <citation type="submission" date="2007-10" db="EMBL/GenBank/DDBJ databases">
        <title>Complete sequence of Caldivirga maquilingensis IC-167.</title>
        <authorList>
            <consortium name="US DOE Joint Genome Institute"/>
            <person name="Copeland A."/>
            <person name="Lucas S."/>
            <person name="Lapidus A."/>
            <person name="Barry K."/>
            <person name="Glavina del Rio T."/>
            <person name="Dalin E."/>
            <person name="Tice H."/>
            <person name="Pitluck S."/>
            <person name="Saunders E."/>
            <person name="Brettin T."/>
            <person name="Bruce D."/>
            <person name="Detter J.C."/>
            <person name="Han C."/>
            <person name="Schmutz J."/>
            <person name="Larimer F."/>
            <person name="Land M."/>
            <person name="Hauser L."/>
            <person name="Kyrpides N."/>
            <person name="Ivanova N."/>
            <person name="Biddle J.F."/>
            <person name="Zhang Z."/>
            <person name="Fitz-Gibbon S.T."/>
            <person name="Lowe T.M."/>
            <person name="Saltikov C."/>
            <person name="House C.H."/>
            <person name="Richardson P."/>
        </authorList>
    </citation>
    <scope>NUCLEOTIDE SEQUENCE [LARGE SCALE GENOMIC DNA]</scope>
    <source>
        <strain evidence="3">ATCC 700844 / DSM 13496 / JCM 10307 / IC-167</strain>
    </source>
</reference>
<gene>
    <name evidence="2" type="ordered locus">Cmaq_0649</name>
</gene>
<dbReference type="EMBL" id="CP000852">
    <property type="protein sequence ID" value="ABW01489.1"/>
    <property type="molecule type" value="Genomic_DNA"/>
</dbReference>
<dbReference type="eggNOG" id="arCOG01895">
    <property type="taxonomic scope" value="Archaea"/>
</dbReference>
<keyword evidence="2" id="KW-0413">Isomerase</keyword>
<dbReference type="Gene3D" id="3.20.20.150">
    <property type="entry name" value="Divalent-metal-dependent TIM barrel enzymes"/>
    <property type="match status" value="1"/>
</dbReference>
<dbReference type="AlphaFoldDB" id="A8MCI3"/>
<dbReference type="STRING" id="397948.Cmaq_0649"/>
<keyword evidence="3" id="KW-1185">Reference proteome</keyword>
<dbReference type="InterPro" id="IPR036237">
    <property type="entry name" value="Xyl_isomerase-like_sf"/>
</dbReference>
<dbReference type="RefSeq" id="WP_012185709.1">
    <property type="nucleotide sequence ID" value="NC_009954.1"/>
</dbReference>
<evidence type="ECO:0000313" key="3">
    <source>
        <dbReference type="Proteomes" id="UP000001137"/>
    </source>
</evidence>
<organism evidence="2 3">
    <name type="scientific">Caldivirga maquilingensis (strain ATCC 700844 / DSM 13496 / JCM 10307 / IC-167)</name>
    <dbReference type="NCBI Taxonomy" id="397948"/>
    <lineage>
        <taxon>Archaea</taxon>
        <taxon>Thermoproteota</taxon>
        <taxon>Thermoprotei</taxon>
        <taxon>Thermoproteales</taxon>
        <taxon>Thermoproteaceae</taxon>
        <taxon>Caldivirga</taxon>
    </lineage>
</organism>
<dbReference type="Pfam" id="PF01261">
    <property type="entry name" value="AP_endonuc_2"/>
    <property type="match status" value="1"/>
</dbReference>
<dbReference type="HOGENOM" id="CLU_079539_0_0_2"/>
<name>A8MCI3_CALMQ</name>
<dbReference type="SUPFAM" id="SSF51658">
    <property type="entry name" value="Xylose isomerase-like"/>
    <property type="match status" value="1"/>
</dbReference>
<accession>A8MCI3</accession>
<evidence type="ECO:0000259" key="1">
    <source>
        <dbReference type="Pfam" id="PF01261"/>
    </source>
</evidence>
<dbReference type="InterPro" id="IPR050312">
    <property type="entry name" value="IolE/XylAMocC-like"/>
</dbReference>
<dbReference type="PANTHER" id="PTHR12110:SF41">
    <property type="entry name" value="INOSOSE DEHYDRATASE"/>
    <property type="match status" value="1"/>
</dbReference>
<protein>
    <submittedName>
        <fullName evidence="2">Xylose isomerase domain protein TIM barrel</fullName>
    </submittedName>
</protein>
<dbReference type="KEGG" id="cma:Cmaq_0649"/>
<dbReference type="PANTHER" id="PTHR12110">
    <property type="entry name" value="HYDROXYPYRUVATE ISOMERASE"/>
    <property type="match status" value="1"/>
</dbReference>